<sequence length="164" mass="18015">METTMQTQQMSWLGKLLNWGRCLIAQIDRLGQPAVLLGIRLYIANVFFSSGLTKIDSWETTVLLFEEEYKVPLLPPQVAAALGTGGELALPVLLVLGLAGRFGAVGLTILNAVALLSYYDALNEATRLHHWLWGALILVVMAFGPGKLSIDAWLKRRWAGPRAD</sequence>
<keyword evidence="3" id="KW-1003">Cell membrane</keyword>
<evidence type="ECO:0000256" key="2">
    <source>
        <dbReference type="ARBA" id="ARBA00006679"/>
    </source>
</evidence>
<comment type="caution">
    <text evidence="8">The sequence shown here is derived from an EMBL/GenBank/DDBJ whole genome shotgun (WGS) entry which is preliminary data.</text>
</comment>
<feature type="transmembrane region" description="Helical" evidence="7">
    <location>
        <begin position="92"/>
        <end position="119"/>
    </location>
</feature>
<dbReference type="AlphaFoldDB" id="A0A840MSD1"/>
<dbReference type="Pfam" id="PF07681">
    <property type="entry name" value="DoxX"/>
    <property type="match status" value="1"/>
</dbReference>
<evidence type="ECO:0000256" key="7">
    <source>
        <dbReference type="SAM" id="Phobius"/>
    </source>
</evidence>
<keyword evidence="5 7" id="KW-1133">Transmembrane helix</keyword>
<keyword evidence="6 7" id="KW-0472">Membrane</keyword>
<evidence type="ECO:0000256" key="1">
    <source>
        <dbReference type="ARBA" id="ARBA00004651"/>
    </source>
</evidence>
<dbReference type="Proteomes" id="UP000575898">
    <property type="component" value="Unassembled WGS sequence"/>
</dbReference>
<dbReference type="InterPro" id="IPR051907">
    <property type="entry name" value="DoxX-like_oxidoreductase"/>
</dbReference>
<evidence type="ECO:0000313" key="9">
    <source>
        <dbReference type="Proteomes" id="UP000575898"/>
    </source>
</evidence>
<name>A0A840MSD1_9PROT</name>
<keyword evidence="4 7" id="KW-0812">Transmembrane</keyword>
<keyword evidence="9" id="KW-1185">Reference proteome</keyword>
<dbReference type="InterPro" id="IPR032808">
    <property type="entry name" value="DoxX"/>
</dbReference>
<evidence type="ECO:0000256" key="3">
    <source>
        <dbReference type="ARBA" id="ARBA00022475"/>
    </source>
</evidence>
<accession>A0A840MSD1</accession>
<evidence type="ECO:0000256" key="5">
    <source>
        <dbReference type="ARBA" id="ARBA00022989"/>
    </source>
</evidence>
<dbReference type="GO" id="GO:0005886">
    <property type="term" value="C:plasma membrane"/>
    <property type="evidence" value="ECO:0007669"/>
    <property type="project" value="UniProtKB-SubCell"/>
</dbReference>
<dbReference type="RefSeq" id="WP_246491013.1">
    <property type="nucleotide sequence ID" value="NZ_JACHHY010000019.1"/>
</dbReference>
<protein>
    <submittedName>
        <fullName evidence="8">Putative oxidoreductase</fullName>
    </submittedName>
</protein>
<evidence type="ECO:0000313" key="8">
    <source>
        <dbReference type="EMBL" id="MBB5019682.1"/>
    </source>
</evidence>
<organism evidence="8 9">
    <name type="scientific">Chitinivorax tropicus</name>
    <dbReference type="NCBI Taxonomy" id="714531"/>
    <lineage>
        <taxon>Bacteria</taxon>
        <taxon>Pseudomonadati</taxon>
        <taxon>Pseudomonadota</taxon>
        <taxon>Betaproteobacteria</taxon>
        <taxon>Chitinivorax</taxon>
    </lineage>
</organism>
<reference evidence="8 9" key="1">
    <citation type="submission" date="2020-08" db="EMBL/GenBank/DDBJ databases">
        <title>Genomic Encyclopedia of Type Strains, Phase IV (KMG-IV): sequencing the most valuable type-strain genomes for metagenomic binning, comparative biology and taxonomic classification.</title>
        <authorList>
            <person name="Goeker M."/>
        </authorList>
    </citation>
    <scope>NUCLEOTIDE SEQUENCE [LARGE SCALE GENOMIC DNA]</scope>
    <source>
        <strain evidence="8 9">DSM 27165</strain>
    </source>
</reference>
<gene>
    <name evidence="8" type="ORF">HNQ59_002990</name>
</gene>
<feature type="transmembrane region" description="Helical" evidence="7">
    <location>
        <begin position="131"/>
        <end position="150"/>
    </location>
</feature>
<comment type="subcellular location">
    <subcellularLocation>
        <location evidence="1">Cell membrane</location>
        <topology evidence="1">Multi-pass membrane protein</topology>
    </subcellularLocation>
</comment>
<evidence type="ECO:0000256" key="4">
    <source>
        <dbReference type="ARBA" id="ARBA00022692"/>
    </source>
</evidence>
<comment type="similarity">
    <text evidence="2">Belongs to the DoxX family.</text>
</comment>
<dbReference type="EMBL" id="JACHHY010000019">
    <property type="protein sequence ID" value="MBB5019682.1"/>
    <property type="molecule type" value="Genomic_DNA"/>
</dbReference>
<evidence type="ECO:0000256" key="6">
    <source>
        <dbReference type="ARBA" id="ARBA00023136"/>
    </source>
</evidence>
<dbReference type="PANTHER" id="PTHR33452">
    <property type="entry name" value="OXIDOREDUCTASE CATD-RELATED"/>
    <property type="match status" value="1"/>
</dbReference>
<proteinExistence type="inferred from homology"/>
<dbReference type="PANTHER" id="PTHR33452:SF1">
    <property type="entry name" value="INNER MEMBRANE PROTEIN YPHA-RELATED"/>
    <property type="match status" value="1"/>
</dbReference>